<evidence type="ECO:0000259" key="4">
    <source>
        <dbReference type="PROSITE" id="PS50075"/>
    </source>
</evidence>
<evidence type="ECO:0000256" key="1">
    <source>
        <dbReference type="ARBA" id="ARBA00022450"/>
    </source>
</evidence>
<dbReference type="SMART" id="SM01294">
    <property type="entry name" value="PKS_PP_betabranch"/>
    <property type="match status" value="1"/>
</dbReference>
<dbReference type="SUPFAM" id="SSF47336">
    <property type="entry name" value="ACP-like"/>
    <property type="match status" value="1"/>
</dbReference>
<dbReference type="InterPro" id="IPR020806">
    <property type="entry name" value="PKS_PP-bd"/>
</dbReference>
<evidence type="ECO:0000256" key="3">
    <source>
        <dbReference type="ARBA" id="ARBA00022679"/>
    </source>
</evidence>
<dbReference type="PROSITE" id="PS50075">
    <property type="entry name" value="CARRIER"/>
    <property type="match status" value="1"/>
</dbReference>
<dbReference type="Proteomes" id="UP001519654">
    <property type="component" value="Unassembled WGS sequence"/>
</dbReference>
<keyword evidence="6" id="KW-1185">Reference proteome</keyword>
<dbReference type="InterPro" id="IPR036736">
    <property type="entry name" value="ACP-like_sf"/>
</dbReference>
<dbReference type="Gene3D" id="1.10.1200.10">
    <property type="entry name" value="ACP-like"/>
    <property type="match status" value="1"/>
</dbReference>
<keyword evidence="3" id="KW-0808">Transferase</keyword>
<organism evidence="5 6">
    <name type="scientific">Paractinoplanes bogorensis</name>
    <dbReference type="NCBI Taxonomy" id="1610840"/>
    <lineage>
        <taxon>Bacteria</taxon>
        <taxon>Bacillati</taxon>
        <taxon>Actinomycetota</taxon>
        <taxon>Actinomycetes</taxon>
        <taxon>Micromonosporales</taxon>
        <taxon>Micromonosporaceae</taxon>
        <taxon>Paractinoplanes</taxon>
    </lineage>
</organism>
<accession>A0ABS5YK53</accession>
<keyword evidence="2" id="KW-0597">Phosphoprotein</keyword>
<keyword evidence="1" id="KW-0596">Phosphopantetheine</keyword>
<dbReference type="PANTHER" id="PTHR43775">
    <property type="entry name" value="FATTY ACID SYNTHASE"/>
    <property type="match status" value="1"/>
</dbReference>
<comment type="caution">
    <text evidence="5">The sequence shown here is derived from an EMBL/GenBank/DDBJ whole genome shotgun (WGS) entry which is preliminary data.</text>
</comment>
<evidence type="ECO:0000313" key="5">
    <source>
        <dbReference type="EMBL" id="MBU2663852.1"/>
    </source>
</evidence>
<dbReference type="PANTHER" id="PTHR43775:SF51">
    <property type="entry name" value="INACTIVE PHENOLPHTHIOCEROL SYNTHESIS POLYKETIDE SYNTHASE TYPE I PKS1-RELATED"/>
    <property type="match status" value="1"/>
</dbReference>
<dbReference type="EMBL" id="JAHKKG010000003">
    <property type="protein sequence ID" value="MBU2663852.1"/>
    <property type="molecule type" value="Genomic_DNA"/>
</dbReference>
<evidence type="ECO:0000256" key="2">
    <source>
        <dbReference type="ARBA" id="ARBA00022553"/>
    </source>
</evidence>
<dbReference type="Gene3D" id="3.40.50.720">
    <property type="entry name" value="NAD(P)-binding Rossmann-like Domain"/>
    <property type="match status" value="1"/>
</dbReference>
<dbReference type="InterPro" id="IPR009081">
    <property type="entry name" value="PP-bd_ACP"/>
</dbReference>
<dbReference type="InterPro" id="IPR006162">
    <property type="entry name" value="Ppantetheine_attach_site"/>
</dbReference>
<proteinExistence type="predicted"/>
<feature type="domain" description="Carrier" evidence="4">
    <location>
        <begin position="103"/>
        <end position="178"/>
    </location>
</feature>
<dbReference type="PROSITE" id="PS00012">
    <property type="entry name" value="PHOSPHOPANTETHEINE"/>
    <property type="match status" value="1"/>
</dbReference>
<gene>
    <name evidence="5" type="ORF">KOI35_10165</name>
</gene>
<evidence type="ECO:0000313" key="6">
    <source>
        <dbReference type="Proteomes" id="UP001519654"/>
    </source>
</evidence>
<dbReference type="InterPro" id="IPR050091">
    <property type="entry name" value="PKS_NRPS_Biosynth_Enz"/>
</dbReference>
<dbReference type="Pfam" id="PF00550">
    <property type="entry name" value="PP-binding"/>
    <property type="match status" value="1"/>
</dbReference>
<name>A0ABS5YK53_9ACTN</name>
<dbReference type="SMART" id="SM00823">
    <property type="entry name" value="PKS_PP"/>
    <property type="match status" value="1"/>
</dbReference>
<sequence>MAWGTWDQPGMLSEKDKIRLSRTGMPPLSVEQGLDLFDVALGAGSAAVLPLRLDLAVLGGAPSVPALLRGLVRSRNRRDTAAPEAADGLIEKLTAMGEAERTGVLLDIVRRQVAVVLDHAGPETIEPDLAFKELGFDSLTAVELRNRLGAATGLQLSATVVFDYPTATQLTEHLLDELALGAPDVAGALLADLDRLEQVLAGASVDEQLFRKVAGRLDVLRSRWAETKSAGERDEVNLDSASDEDMFAMLDEELGN</sequence>
<protein>
    <submittedName>
        <fullName evidence="5">Ketoreductase and phosphopantetheine attachment site domain-containing protein</fullName>
    </submittedName>
</protein>
<reference evidence="5 6" key="1">
    <citation type="submission" date="2021-06" db="EMBL/GenBank/DDBJ databases">
        <title>Actinoplanes lichenicola sp. nov., and Actinoplanes ovalisporus sp. nov., isolated from lichen in Thailand.</title>
        <authorList>
            <person name="Saeng-In P."/>
            <person name="Kanchanasin P."/>
            <person name="Yuki M."/>
            <person name="Kudo T."/>
            <person name="Ohkuma M."/>
            <person name="Phongsopitanun W."/>
            <person name="Tanasupawat S."/>
        </authorList>
    </citation>
    <scope>NUCLEOTIDE SEQUENCE [LARGE SCALE GENOMIC DNA]</scope>
    <source>
        <strain evidence="5 6">NBRC 110975</strain>
    </source>
</reference>